<evidence type="ECO:0008006" key="6">
    <source>
        <dbReference type="Google" id="ProtNLM"/>
    </source>
</evidence>
<keyword evidence="2" id="KW-0472">Membrane</keyword>
<sequence>MAAFKFRGIAKQDLIVKEGVTDENGLGEFFKRVDNLVWIKENSYYREALEDCKERKKSLGEKLDRREKRVEELTNQIYNVVGFFSVFQGVILTAVTQLTQSTQPPRPLCGKVWFPVVLSGLAAIAAAFGIGLKYRHLNSIDKLIHNERLEQREAERREAELQGKGKRFKFKEVRDARRRKQASYWLLKAAVVIGGVIAFTLVFILSYFVILCDKLVIKGW</sequence>
<accession>A0A8T0IE85</accession>
<feature type="transmembrane region" description="Helical" evidence="2">
    <location>
        <begin position="112"/>
        <end position="132"/>
    </location>
</feature>
<feature type="transmembrane region" description="Helical" evidence="2">
    <location>
        <begin position="184"/>
        <end position="210"/>
    </location>
</feature>
<proteinExistence type="predicted"/>
<name>A0A8T0IE85_CERPU</name>
<evidence type="ECO:0000313" key="3">
    <source>
        <dbReference type="EMBL" id="KAG0581236.1"/>
    </source>
</evidence>
<evidence type="ECO:0000313" key="4">
    <source>
        <dbReference type="EMBL" id="KAG0581239.1"/>
    </source>
</evidence>
<dbReference type="EMBL" id="CM026424">
    <property type="protein sequence ID" value="KAG0581236.1"/>
    <property type="molecule type" value="Genomic_DNA"/>
</dbReference>
<evidence type="ECO:0000256" key="2">
    <source>
        <dbReference type="SAM" id="Phobius"/>
    </source>
</evidence>
<organism evidence="4 5">
    <name type="scientific">Ceratodon purpureus</name>
    <name type="common">Fire moss</name>
    <name type="synonym">Dicranum purpureum</name>
    <dbReference type="NCBI Taxonomy" id="3225"/>
    <lineage>
        <taxon>Eukaryota</taxon>
        <taxon>Viridiplantae</taxon>
        <taxon>Streptophyta</taxon>
        <taxon>Embryophyta</taxon>
        <taxon>Bryophyta</taxon>
        <taxon>Bryophytina</taxon>
        <taxon>Bryopsida</taxon>
        <taxon>Dicranidae</taxon>
        <taxon>Pseudoditrichales</taxon>
        <taxon>Ditrichaceae</taxon>
        <taxon>Ceratodon</taxon>
    </lineage>
</organism>
<dbReference type="AlphaFoldDB" id="A0A8T0IE85"/>
<dbReference type="PANTHER" id="PTHR33287">
    <property type="entry name" value="OS03G0453550 PROTEIN"/>
    <property type="match status" value="1"/>
</dbReference>
<protein>
    <recommendedName>
        <fullName evidence="6">Transmembrane protein</fullName>
    </recommendedName>
</protein>
<keyword evidence="2" id="KW-0812">Transmembrane</keyword>
<dbReference type="EMBL" id="CM026424">
    <property type="protein sequence ID" value="KAG0581239.1"/>
    <property type="molecule type" value="Genomic_DNA"/>
</dbReference>
<dbReference type="PANTHER" id="PTHR33287:SF11">
    <property type="entry name" value="OS03G0778400 PROTEIN"/>
    <property type="match status" value="1"/>
</dbReference>
<comment type="caution">
    <text evidence="4">The sequence shown here is derived from an EMBL/GenBank/DDBJ whole genome shotgun (WGS) entry which is preliminary data.</text>
</comment>
<feature type="transmembrane region" description="Helical" evidence="2">
    <location>
        <begin position="77"/>
        <end position="100"/>
    </location>
</feature>
<gene>
    <name evidence="3" type="ORF">KC19_4G235000</name>
    <name evidence="4" type="ORF">KC19_4G235400</name>
</gene>
<keyword evidence="5" id="KW-1185">Reference proteome</keyword>
<evidence type="ECO:0000256" key="1">
    <source>
        <dbReference type="SAM" id="Coils"/>
    </source>
</evidence>
<keyword evidence="2" id="KW-1133">Transmembrane helix</keyword>
<keyword evidence="1" id="KW-0175">Coiled coil</keyword>
<evidence type="ECO:0000313" key="5">
    <source>
        <dbReference type="Proteomes" id="UP000822688"/>
    </source>
</evidence>
<reference evidence="4" key="1">
    <citation type="submission" date="2020-06" db="EMBL/GenBank/DDBJ databases">
        <title>WGS assembly of Ceratodon purpureus strain R40.</title>
        <authorList>
            <person name="Carey S.B."/>
            <person name="Jenkins J."/>
            <person name="Shu S."/>
            <person name="Lovell J.T."/>
            <person name="Sreedasyam A."/>
            <person name="Maumus F."/>
            <person name="Tiley G.P."/>
            <person name="Fernandez-Pozo N."/>
            <person name="Barry K."/>
            <person name="Chen C."/>
            <person name="Wang M."/>
            <person name="Lipzen A."/>
            <person name="Daum C."/>
            <person name="Saski C.A."/>
            <person name="Payton A.C."/>
            <person name="Mcbreen J.C."/>
            <person name="Conrad R.E."/>
            <person name="Kollar L.M."/>
            <person name="Olsson S."/>
            <person name="Huttunen S."/>
            <person name="Landis J.B."/>
            <person name="Wickett N.J."/>
            <person name="Johnson M.G."/>
            <person name="Rensing S.A."/>
            <person name="Grimwood J."/>
            <person name="Schmutz J."/>
            <person name="Mcdaniel S.F."/>
        </authorList>
    </citation>
    <scope>NUCLEOTIDE SEQUENCE</scope>
    <source>
        <strain evidence="4">R40</strain>
    </source>
</reference>
<feature type="coiled-coil region" evidence="1">
    <location>
        <begin position="49"/>
        <end position="76"/>
    </location>
</feature>
<dbReference type="Proteomes" id="UP000822688">
    <property type="component" value="Chromosome 4"/>
</dbReference>